<evidence type="ECO:0000313" key="4">
    <source>
        <dbReference type="Proteomes" id="UP000031876"/>
    </source>
</evidence>
<accession>A0A0B5NIV7</accession>
<dbReference type="EMBL" id="VKQN01000001">
    <property type="protein sequence ID" value="MDR4174938.1"/>
    <property type="molecule type" value="Genomic_DNA"/>
</dbReference>
<keyword evidence="3" id="KW-0614">Plasmid</keyword>
<evidence type="ECO:0000313" key="1">
    <source>
        <dbReference type="EMBL" id="AJG73906.1"/>
    </source>
</evidence>
<geneLocation type="plasmid" evidence="3 5">
    <name>unnamed3</name>
</geneLocation>
<dbReference type="AlphaFoldDB" id="A0A0B5NIV7"/>
<reference evidence="2" key="2">
    <citation type="submission" date="2019-07" db="EMBL/GenBank/DDBJ databases">
        <title>Phylogenomic Reclassification of ATCC Bacillus Strains and Various Taxa within the Genus Bacillus.</title>
        <authorList>
            <person name="Riojas M.A."/>
            <person name="Frank A.M."/>
            <person name="Fenn S.L."/>
            <person name="King S.P."/>
            <person name="Brower S.M."/>
            <person name="Hazbon M.H."/>
        </authorList>
    </citation>
    <scope>NUCLEOTIDE SEQUENCE</scope>
    <source>
        <strain evidence="2">ATCC 35646</strain>
    </source>
</reference>
<dbReference type="KEGG" id="btw:BF38_5736"/>
<gene>
    <name evidence="1" type="ORF">BF38_5736</name>
    <name evidence="2" type="ORF">FO599_02165</name>
    <name evidence="3" type="ORF">FOC89_02175</name>
</gene>
<dbReference type="RefSeq" id="WP_001251470.1">
    <property type="nucleotide sequence ID" value="NZ_CP009334.1"/>
</dbReference>
<name>A0A0B5NIV7_BACTU</name>
<sequence>MAMRIDELVNAEQKVFIVNMRPKNGSEELEIEKRHMISTTCMSLKGRKIVQPYNDNTYPYKKNVNINENTYNSMLAKIDKVYKGRGFNIVSICKDFRNMVRQSIKDGTLRQNFGVDENQVRGMNFRQIIDCIFEQHKGKVDVELSGKSSLKITLTQKDFLEWIEAKSYLKEIESLDNVLNMVGVDNQNLTGKKKLPITFETKKFIKFDKGLSLVSFRLDYTSQEKREYTRRFLQKAIMKAESQGVEVVNLSYSKHFGLLNLLVPNERANECIKLFLDMFPKHVQNQLYSMNYHLDVEVEENIGQENCKSEWYYLLNGSRFNRIKESLEKEEGTFFGFPMYK</sequence>
<proteinExistence type="predicted"/>
<dbReference type="EMBL" id="CP009334">
    <property type="protein sequence ID" value="AJG73906.1"/>
    <property type="molecule type" value="Genomic_DNA"/>
</dbReference>
<reference evidence="1 4" key="1">
    <citation type="journal article" date="2015" name="Genome Announc.">
        <title>Complete genome sequences for 35 biothreat assay-relevant bacillus species.</title>
        <authorList>
            <person name="Johnson S.L."/>
            <person name="Daligault H.E."/>
            <person name="Davenport K.W."/>
            <person name="Jaissle J."/>
            <person name="Frey K.G."/>
            <person name="Ladner J.T."/>
            <person name="Broomall S.M."/>
            <person name="Bishop-Lilly K.A."/>
            <person name="Bruce D.C."/>
            <person name="Gibbons H.S."/>
            <person name="Coyne S.R."/>
            <person name="Lo C.C."/>
            <person name="Meincke L."/>
            <person name="Munk A.C."/>
            <person name="Koroleva G.I."/>
            <person name="Rosenzweig C.N."/>
            <person name="Palacios G.F."/>
            <person name="Redden C.L."/>
            <person name="Minogue T.D."/>
            <person name="Chain P.S."/>
        </authorList>
    </citation>
    <scope>NUCLEOTIDE SEQUENCE [LARGE SCALE GENOMIC DNA]</scope>
    <source>
        <strain evidence="1 4">HD1011</strain>
        <plasmid evidence="1 4">2</plasmid>
    </source>
</reference>
<evidence type="ECO:0000313" key="5">
    <source>
        <dbReference type="Proteomes" id="UP000501107"/>
    </source>
</evidence>
<evidence type="ECO:0000313" key="3">
    <source>
        <dbReference type="EMBL" id="QKH22812.1"/>
    </source>
</evidence>
<dbReference type="EMBL" id="CP053979">
    <property type="protein sequence ID" value="QKH22812.1"/>
    <property type="molecule type" value="Genomic_DNA"/>
</dbReference>
<dbReference type="Proteomes" id="UP001181533">
    <property type="component" value="Unassembled WGS sequence"/>
</dbReference>
<evidence type="ECO:0000313" key="2">
    <source>
        <dbReference type="EMBL" id="MDR4174938.1"/>
    </source>
</evidence>
<protein>
    <submittedName>
        <fullName evidence="3">Uncharacterized protein</fullName>
    </submittedName>
</protein>
<dbReference type="Proteomes" id="UP000031876">
    <property type="component" value="Plasmid 2"/>
</dbReference>
<geneLocation type="plasmid" evidence="1 4">
    <name>2</name>
</geneLocation>
<dbReference type="Proteomes" id="UP000501107">
    <property type="component" value="Plasmid unnamed3"/>
</dbReference>
<organism evidence="3 5">
    <name type="scientific">Bacillus thuringiensis</name>
    <dbReference type="NCBI Taxonomy" id="1428"/>
    <lineage>
        <taxon>Bacteria</taxon>
        <taxon>Bacillati</taxon>
        <taxon>Bacillota</taxon>
        <taxon>Bacilli</taxon>
        <taxon>Bacillales</taxon>
        <taxon>Bacillaceae</taxon>
        <taxon>Bacillus</taxon>
        <taxon>Bacillus cereus group</taxon>
    </lineage>
</organism>
<reference evidence="3 5" key="3">
    <citation type="submission" date="2020-05" db="EMBL/GenBank/DDBJ databases">
        <title>FDA dAtabase for Regulatory Grade micrObial Sequences (FDA-ARGOS): Supporting development and validation of Infectious Disease Dx tests.</title>
        <authorList>
            <person name="Nelson B."/>
            <person name="Plummer A."/>
            <person name="Tallon L."/>
            <person name="Sadzewicz L."/>
            <person name="Zhao X."/>
            <person name="Vavikolanu K."/>
            <person name="Mehta A."/>
            <person name="Aluvathingal J."/>
            <person name="Nadendla S."/>
            <person name="Myers T."/>
            <person name="Yan Y."/>
            <person name="Sichtig H."/>
        </authorList>
    </citation>
    <scope>NUCLEOTIDE SEQUENCE [LARGE SCALE GENOMIC DNA]</scope>
    <source>
        <strain evidence="3 5">FDAARGOS_795</strain>
        <plasmid evidence="3 5">unnamed3</plasmid>
    </source>
</reference>